<dbReference type="EMBL" id="LBVR01000010">
    <property type="protein sequence ID" value="KKQ91518.1"/>
    <property type="molecule type" value="Genomic_DNA"/>
</dbReference>
<dbReference type="Pfam" id="PF10763">
    <property type="entry name" value="DUF2584"/>
    <property type="match status" value="1"/>
</dbReference>
<organism evidence="1 2">
    <name type="scientific">Candidatus Shapirobacteria bacterium GW2011_GWE1_38_92</name>
    <dbReference type="NCBI Taxonomy" id="1618489"/>
    <lineage>
        <taxon>Bacteria</taxon>
        <taxon>Candidatus Shapironibacteriota</taxon>
    </lineage>
</organism>
<protein>
    <submittedName>
        <fullName evidence="1">Uncharacterized protein</fullName>
    </submittedName>
</protein>
<dbReference type="SUPFAM" id="SSF88697">
    <property type="entry name" value="PUA domain-like"/>
    <property type="match status" value="1"/>
</dbReference>
<dbReference type="Gene3D" id="2.40.240.20">
    <property type="entry name" value="Hypothetical PUA domain-like, domain 1"/>
    <property type="match status" value="1"/>
</dbReference>
<comment type="caution">
    <text evidence="1">The sequence shown here is derived from an EMBL/GenBank/DDBJ whole genome shotgun (WGS) entry which is preliminary data.</text>
</comment>
<dbReference type="InterPro" id="IPR015947">
    <property type="entry name" value="PUA-like_sf"/>
</dbReference>
<gene>
    <name evidence="1" type="ORF">UT14_C0010G0008</name>
</gene>
<dbReference type="Proteomes" id="UP000033841">
    <property type="component" value="Unassembled WGS sequence"/>
</dbReference>
<dbReference type="InterPro" id="IPR019699">
    <property type="entry name" value="DUF2584"/>
</dbReference>
<dbReference type="AlphaFoldDB" id="A0A0G0LI04"/>
<accession>A0A0G0LI04</accession>
<sequence length="93" mass="10640">MATPVKLNALLTLNPDFTSNLETEKEYTIRKDGFRILPFNIPMELADHQFKYLGKVKVTKLVVTSAGTDITFVVLKLFSLEEQKIYSDNFIRA</sequence>
<reference evidence="1 2" key="1">
    <citation type="journal article" date="2015" name="Nature">
        <title>rRNA introns, odd ribosomes, and small enigmatic genomes across a large radiation of phyla.</title>
        <authorList>
            <person name="Brown C.T."/>
            <person name="Hug L.A."/>
            <person name="Thomas B.C."/>
            <person name="Sharon I."/>
            <person name="Castelle C.J."/>
            <person name="Singh A."/>
            <person name="Wilkins M.J."/>
            <person name="Williams K.H."/>
            <person name="Banfield J.F."/>
        </authorList>
    </citation>
    <scope>NUCLEOTIDE SEQUENCE [LARGE SCALE GENOMIC DNA]</scope>
</reference>
<name>A0A0G0LI04_9BACT</name>
<evidence type="ECO:0000313" key="2">
    <source>
        <dbReference type="Proteomes" id="UP000033841"/>
    </source>
</evidence>
<evidence type="ECO:0000313" key="1">
    <source>
        <dbReference type="EMBL" id="KKQ91518.1"/>
    </source>
</evidence>
<proteinExistence type="predicted"/>